<name>A0A382FUF9_9ZZZZ</name>
<dbReference type="AlphaFoldDB" id="A0A382FUF9"/>
<dbReference type="SUPFAM" id="SSF55920">
    <property type="entry name" value="Creatinase/aminopeptidase"/>
    <property type="match status" value="1"/>
</dbReference>
<dbReference type="Gene3D" id="3.90.230.10">
    <property type="entry name" value="Creatinase/methionine aminopeptidase superfamily"/>
    <property type="match status" value="1"/>
</dbReference>
<keyword evidence="2" id="KW-0378">Hydrolase</keyword>
<dbReference type="InterPro" id="IPR050659">
    <property type="entry name" value="Peptidase_M24B"/>
</dbReference>
<dbReference type="InterPro" id="IPR001131">
    <property type="entry name" value="Peptidase_M24B_aminopep-P_CS"/>
</dbReference>
<dbReference type="EMBL" id="UINC01051573">
    <property type="protein sequence ID" value="SVB65893.1"/>
    <property type="molecule type" value="Genomic_DNA"/>
</dbReference>
<evidence type="ECO:0000313" key="4">
    <source>
        <dbReference type="EMBL" id="SVB65893.1"/>
    </source>
</evidence>
<dbReference type="GO" id="GO:0046872">
    <property type="term" value="F:metal ion binding"/>
    <property type="evidence" value="ECO:0007669"/>
    <property type="project" value="UniProtKB-KW"/>
</dbReference>
<dbReference type="PANTHER" id="PTHR46112">
    <property type="entry name" value="AMINOPEPTIDASE"/>
    <property type="match status" value="1"/>
</dbReference>
<feature type="non-terminal residue" evidence="4">
    <location>
        <position position="1"/>
    </location>
</feature>
<dbReference type="InterPro" id="IPR000994">
    <property type="entry name" value="Pept_M24"/>
</dbReference>
<dbReference type="PROSITE" id="PS00491">
    <property type="entry name" value="PROLINE_PEPTIDASE"/>
    <property type="match status" value="1"/>
</dbReference>
<dbReference type="InterPro" id="IPR036005">
    <property type="entry name" value="Creatinase/aminopeptidase-like"/>
</dbReference>
<dbReference type="Pfam" id="PF00557">
    <property type="entry name" value="Peptidase_M24"/>
    <property type="match status" value="1"/>
</dbReference>
<dbReference type="PANTHER" id="PTHR46112:SF8">
    <property type="entry name" value="CYTOPLASMIC PEPTIDASE PEPQ-RELATED"/>
    <property type="match status" value="1"/>
</dbReference>
<dbReference type="GO" id="GO:0016787">
    <property type="term" value="F:hydrolase activity"/>
    <property type="evidence" value="ECO:0007669"/>
    <property type="project" value="UniProtKB-KW"/>
</dbReference>
<sequence length="153" mass="16345">QIREGEPLIIDMGARYKGYCSDLSRTLCLGKQDETFRKVYDTVLAAQLTAIATVTEGMSGAEADALARKVISEANYGENFGHSLGHGVGLAVHEQPGVGPKSANTLSNQMAFTIEPGIYISGWGGVRIEDIVFLEDGKAKVISKAPKLNMRGS</sequence>
<feature type="domain" description="Peptidase M24" evidence="3">
    <location>
        <begin position="2"/>
        <end position="134"/>
    </location>
</feature>
<keyword evidence="1" id="KW-0479">Metal-binding</keyword>
<evidence type="ECO:0000259" key="3">
    <source>
        <dbReference type="Pfam" id="PF00557"/>
    </source>
</evidence>
<proteinExistence type="predicted"/>
<organism evidence="4">
    <name type="scientific">marine metagenome</name>
    <dbReference type="NCBI Taxonomy" id="408172"/>
    <lineage>
        <taxon>unclassified sequences</taxon>
        <taxon>metagenomes</taxon>
        <taxon>ecological metagenomes</taxon>
    </lineage>
</organism>
<accession>A0A382FUF9</accession>
<evidence type="ECO:0000256" key="2">
    <source>
        <dbReference type="ARBA" id="ARBA00022801"/>
    </source>
</evidence>
<evidence type="ECO:0000256" key="1">
    <source>
        <dbReference type="ARBA" id="ARBA00022723"/>
    </source>
</evidence>
<protein>
    <recommendedName>
        <fullName evidence="3">Peptidase M24 domain-containing protein</fullName>
    </recommendedName>
</protein>
<gene>
    <name evidence="4" type="ORF">METZ01_LOCUS218747</name>
</gene>
<reference evidence="4" key="1">
    <citation type="submission" date="2018-05" db="EMBL/GenBank/DDBJ databases">
        <authorList>
            <person name="Lanie J.A."/>
            <person name="Ng W.-L."/>
            <person name="Kazmierczak K.M."/>
            <person name="Andrzejewski T.M."/>
            <person name="Davidsen T.M."/>
            <person name="Wayne K.J."/>
            <person name="Tettelin H."/>
            <person name="Glass J.I."/>
            <person name="Rusch D."/>
            <person name="Podicherti R."/>
            <person name="Tsui H.-C.T."/>
            <person name="Winkler M.E."/>
        </authorList>
    </citation>
    <scope>NUCLEOTIDE SEQUENCE</scope>
</reference>